<reference evidence="2" key="1">
    <citation type="submission" date="2021-02" db="EMBL/GenBank/DDBJ databases">
        <authorList>
            <person name="Nowell W R."/>
        </authorList>
    </citation>
    <scope>NUCLEOTIDE SEQUENCE</scope>
</reference>
<accession>A0A815AHQ9</accession>
<gene>
    <name evidence="2" type="ORF">VCS650_LOCUS28681</name>
</gene>
<evidence type="ECO:0000313" key="2">
    <source>
        <dbReference type="EMBL" id="CAF1257503.1"/>
    </source>
</evidence>
<protein>
    <submittedName>
        <fullName evidence="2">Uncharacterized protein</fullName>
    </submittedName>
</protein>
<comment type="caution">
    <text evidence="2">The sequence shown here is derived from an EMBL/GenBank/DDBJ whole genome shotgun (WGS) entry which is preliminary data.</text>
</comment>
<organism evidence="2 3">
    <name type="scientific">Adineta steineri</name>
    <dbReference type="NCBI Taxonomy" id="433720"/>
    <lineage>
        <taxon>Eukaryota</taxon>
        <taxon>Metazoa</taxon>
        <taxon>Spiralia</taxon>
        <taxon>Gnathifera</taxon>
        <taxon>Rotifera</taxon>
        <taxon>Eurotatoria</taxon>
        <taxon>Bdelloidea</taxon>
        <taxon>Adinetida</taxon>
        <taxon>Adinetidae</taxon>
        <taxon>Adineta</taxon>
    </lineage>
</organism>
<evidence type="ECO:0000256" key="1">
    <source>
        <dbReference type="SAM" id="SignalP"/>
    </source>
</evidence>
<dbReference type="EMBL" id="CAJNON010000428">
    <property type="protein sequence ID" value="CAF1257503.1"/>
    <property type="molecule type" value="Genomic_DNA"/>
</dbReference>
<dbReference type="OrthoDB" id="10039935at2759"/>
<name>A0A815AHQ9_9BILA</name>
<dbReference type="AlphaFoldDB" id="A0A815AHQ9"/>
<keyword evidence="1" id="KW-0732">Signal</keyword>
<sequence length="79" mass="8651">MAKIIYISTVILIILALDIQQASSSGGDNMLFFRPDFASTFLGGCKQQRHAHTSHKTDDVGELDFSEDYKELARGGTGD</sequence>
<evidence type="ECO:0000313" key="3">
    <source>
        <dbReference type="Proteomes" id="UP000663891"/>
    </source>
</evidence>
<feature type="signal peptide" evidence="1">
    <location>
        <begin position="1"/>
        <end position="24"/>
    </location>
</feature>
<dbReference type="Proteomes" id="UP000663891">
    <property type="component" value="Unassembled WGS sequence"/>
</dbReference>
<feature type="chain" id="PRO_5032718554" evidence="1">
    <location>
        <begin position="25"/>
        <end position="79"/>
    </location>
</feature>
<proteinExistence type="predicted"/>